<feature type="binding site" evidence="13">
    <location>
        <begin position="122"/>
        <end position="125"/>
    </location>
    <ligand>
        <name>NAD(+)</name>
        <dbReference type="ChEBI" id="CHEBI:57540"/>
    </ligand>
</feature>
<proteinExistence type="inferred from homology"/>
<evidence type="ECO:0000256" key="1">
    <source>
        <dbReference type="ARBA" id="ARBA00006642"/>
    </source>
</evidence>
<keyword evidence="6 13" id="KW-0560">Oxidoreductase</keyword>
<keyword evidence="4 13" id="KW-0521">NADP</keyword>
<dbReference type="Pfam" id="PF05173">
    <property type="entry name" value="DapB_C"/>
    <property type="match status" value="1"/>
</dbReference>
<dbReference type="InterPro" id="IPR022664">
    <property type="entry name" value="DapB_N_CS"/>
</dbReference>
<dbReference type="GO" id="GO:0016726">
    <property type="term" value="F:oxidoreductase activity, acting on CH or CH2 groups, NAD or NADP as acceptor"/>
    <property type="evidence" value="ECO:0007669"/>
    <property type="project" value="UniProtKB-UniRule"/>
</dbReference>
<accession>A0A395JRZ8</accession>
<comment type="subunit">
    <text evidence="13">Homotetramer.</text>
</comment>
<dbReference type="FunFam" id="3.30.360.10:FF:000004">
    <property type="entry name" value="4-hydroxy-tetrahydrodipicolinate reductase"/>
    <property type="match status" value="1"/>
</dbReference>
<feature type="binding site" evidence="13">
    <location>
        <position position="156"/>
    </location>
    <ligand>
        <name>(S)-2,3,4,5-tetrahydrodipicolinate</name>
        <dbReference type="ChEBI" id="CHEBI:16845"/>
    </ligand>
</feature>
<keyword evidence="2 13" id="KW-0963">Cytoplasm</keyword>
<feature type="domain" description="Dihydrodipicolinate reductase C-terminal" evidence="15">
    <location>
        <begin position="128"/>
        <end position="264"/>
    </location>
</feature>
<dbReference type="UniPathway" id="UPA00034">
    <property type="reaction ID" value="UER00018"/>
</dbReference>
<comment type="function">
    <text evidence="13">Catalyzes the conversion of 4-hydroxy-tetrahydrodipicolinate (HTPA) to tetrahydrodipicolinate.</text>
</comment>
<dbReference type="GO" id="GO:0050661">
    <property type="term" value="F:NADP binding"/>
    <property type="evidence" value="ECO:0007669"/>
    <property type="project" value="UniProtKB-UniRule"/>
</dbReference>
<evidence type="ECO:0000256" key="7">
    <source>
        <dbReference type="ARBA" id="ARBA00023027"/>
    </source>
</evidence>
<dbReference type="Gene3D" id="3.40.50.720">
    <property type="entry name" value="NAD(P)-binding Rossmann-like Domain"/>
    <property type="match status" value="1"/>
</dbReference>
<feature type="active site" description="Proton donor" evidence="13">
    <location>
        <position position="159"/>
    </location>
</feature>
<evidence type="ECO:0000256" key="5">
    <source>
        <dbReference type="ARBA" id="ARBA00022915"/>
    </source>
</evidence>
<evidence type="ECO:0000256" key="12">
    <source>
        <dbReference type="ARBA" id="ARBA00049396"/>
    </source>
</evidence>
<comment type="caution">
    <text evidence="13">Lacks conserved residue(s) required for the propagation of feature annotation.</text>
</comment>
<protein>
    <recommendedName>
        <fullName evidence="10 13">4-hydroxy-tetrahydrodipicolinate reductase</fullName>
        <shortName evidence="13">HTPA reductase</shortName>
        <ecNumber evidence="10 13">1.17.1.8</ecNumber>
    </recommendedName>
</protein>
<dbReference type="GO" id="GO:0008839">
    <property type="term" value="F:4-hydroxy-tetrahydrodipicolinate reductase"/>
    <property type="evidence" value="ECO:0007669"/>
    <property type="project" value="UniProtKB-UniRule"/>
</dbReference>
<dbReference type="Proteomes" id="UP000253083">
    <property type="component" value="Unassembled WGS sequence"/>
</dbReference>
<dbReference type="Pfam" id="PF01113">
    <property type="entry name" value="DapB_N"/>
    <property type="match status" value="1"/>
</dbReference>
<dbReference type="PANTHER" id="PTHR20836:SF0">
    <property type="entry name" value="4-HYDROXY-TETRAHYDRODIPICOLINATE REDUCTASE 1, CHLOROPLASTIC-RELATED"/>
    <property type="match status" value="1"/>
</dbReference>
<dbReference type="OrthoDB" id="9790352at2"/>
<name>A0A395JRZ8_9GAMM</name>
<evidence type="ECO:0000313" key="16">
    <source>
        <dbReference type="EMBL" id="RBP51470.1"/>
    </source>
</evidence>
<evidence type="ECO:0000256" key="9">
    <source>
        <dbReference type="ARBA" id="ARBA00037922"/>
    </source>
</evidence>
<comment type="subcellular location">
    <subcellularLocation>
        <location evidence="13">Cytoplasm</location>
    </subcellularLocation>
</comment>
<dbReference type="NCBIfam" id="TIGR00036">
    <property type="entry name" value="dapB"/>
    <property type="match status" value="1"/>
</dbReference>
<sequence length="267" mass="28123">MLDVAIAGAAGRMGRTLIQAVNESANSGLRLTGAIHHPDSSMLGVDCGELAGVGTLGIPLVATLAEAKFDVLIDFSLVAPCLSNVRYCQENAKSMVIGTTGFDEQQKAQIASAGDTTPIVLAANMSVGMNLCFHLVKQMSEVLGDDSDIEIIETHHRHKVDSPSGTAMRLGEVIADSLGRDLTTCAVYGREGIAEPRARETIGFATVRAGDVVGDHTVLFASDGERVELTHKASSRMTFAKGAVRAASWLGNQPAGLYDMQDVLGLR</sequence>
<dbReference type="SUPFAM" id="SSF51735">
    <property type="entry name" value="NAD(P)-binding Rossmann-fold domains"/>
    <property type="match status" value="1"/>
</dbReference>
<dbReference type="PROSITE" id="PS01298">
    <property type="entry name" value="DAPB"/>
    <property type="match status" value="1"/>
</dbReference>
<dbReference type="GO" id="GO:0009089">
    <property type="term" value="P:lysine biosynthetic process via diaminopimelate"/>
    <property type="evidence" value="ECO:0007669"/>
    <property type="project" value="UniProtKB-UniRule"/>
</dbReference>
<keyword evidence="8 13" id="KW-0457">Lysine biosynthesis</keyword>
<comment type="caution">
    <text evidence="16">The sequence shown here is derived from an EMBL/GenBank/DDBJ whole genome shotgun (WGS) entry which is preliminary data.</text>
</comment>
<feature type="binding site" evidence="13">
    <location>
        <begin position="8"/>
        <end position="13"/>
    </location>
    <ligand>
        <name>NAD(+)</name>
        <dbReference type="ChEBI" id="CHEBI:57540"/>
    </ligand>
</feature>
<dbReference type="HAMAP" id="MF_00102">
    <property type="entry name" value="DapB"/>
    <property type="match status" value="1"/>
</dbReference>
<evidence type="ECO:0000256" key="13">
    <source>
        <dbReference type="HAMAP-Rule" id="MF_00102"/>
    </source>
</evidence>
<comment type="catalytic activity">
    <reaction evidence="12 13">
        <text>(S)-2,3,4,5-tetrahydrodipicolinate + NAD(+) + H2O = (2S,4S)-4-hydroxy-2,3,4,5-tetrahydrodipicolinate + NADH + H(+)</text>
        <dbReference type="Rhea" id="RHEA:35323"/>
        <dbReference type="ChEBI" id="CHEBI:15377"/>
        <dbReference type="ChEBI" id="CHEBI:15378"/>
        <dbReference type="ChEBI" id="CHEBI:16845"/>
        <dbReference type="ChEBI" id="CHEBI:57540"/>
        <dbReference type="ChEBI" id="CHEBI:57945"/>
        <dbReference type="ChEBI" id="CHEBI:67139"/>
        <dbReference type="EC" id="1.17.1.8"/>
    </reaction>
</comment>
<feature type="binding site" evidence="13">
    <location>
        <begin position="98"/>
        <end position="100"/>
    </location>
    <ligand>
        <name>NAD(+)</name>
        <dbReference type="ChEBI" id="CHEBI:57540"/>
    </ligand>
</feature>
<dbReference type="EC" id="1.17.1.8" evidence="10 13"/>
<dbReference type="GO" id="GO:0019877">
    <property type="term" value="P:diaminopimelate biosynthetic process"/>
    <property type="evidence" value="ECO:0007669"/>
    <property type="project" value="UniProtKB-UniRule"/>
</dbReference>
<evidence type="ECO:0000256" key="10">
    <source>
        <dbReference type="ARBA" id="ARBA00038983"/>
    </source>
</evidence>
<dbReference type="Gene3D" id="3.30.360.10">
    <property type="entry name" value="Dihydrodipicolinate Reductase, domain 2"/>
    <property type="match status" value="1"/>
</dbReference>
<evidence type="ECO:0000256" key="2">
    <source>
        <dbReference type="ARBA" id="ARBA00022490"/>
    </source>
</evidence>
<feature type="active site" description="Proton donor/acceptor" evidence="13">
    <location>
        <position position="155"/>
    </location>
</feature>
<comment type="similarity">
    <text evidence="1 13">Belongs to the DapB family.</text>
</comment>
<dbReference type="PANTHER" id="PTHR20836">
    <property type="entry name" value="DIHYDRODIPICOLINATE REDUCTASE"/>
    <property type="match status" value="1"/>
</dbReference>
<evidence type="ECO:0000256" key="6">
    <source>
        <dbReference type="ARBA" id="ARBA00023002"/>
    </source>
</evidence>
<dbReference type="FunCoup" id="A0A395JRZ8">
    <property type="interactions" value="520"/>
</dbReference>
<dbReference type="PIRSF" id="PIRSF000161">
    <property type="entry name" value="DHPR"/>
    <property type="match status" value="1"/>
</dbReference>
<reference evidence="16 17" key="1">
    <citation type="submission" date="2018-06" db="EMBL/GenBank/DDBJ databases">
        <title>Genomic Encyclopedia of Type Strains, Phase IV (KMG-IV): sequencing the most valuable type-strain genomes for metagenomic binning, comparative biology and taxonomic classification.</title>
        <authorList>
            <person name="Goeker M."/>
        </authorList>
    </citation>
    <scope>NUCLEOTIDE SEQUENCE [LARGE SCALE GENOMIC DNA]</scope>
    <source>
        <strain evidence="16 17">DSM 24032</strain>
    </source>
</reference>
<evidence type="ECO:0000259" key="14">
    <source>
        <dbReference type="Pfam" id="PF01113"/>
    </source>
</evidence>
<dbReference type="GO" id="GO:0005829">
    <property type="term" value="C:cytosol"/>
    <property type="evidence" value="ECO:0007669"/>
    <property type="project" value="TreeGrafter"/>
</dbReference>
<gene>
    <name evidence="13" type="primary">dapB</name>
    <name evidence="16" type="ORF">DFR28_102900</name>
</gene>
<dbReference type="CDD" id="cd02274">
    <property type="entry name" value="DHDPR_N"/>
    <property type="match status" value="1"/>
</dbReference>
<evidence type="ECO:0000256" key="8">
    <source>
        <dbReference type="ARBA" id="ARBA00023154"/>
    </source>
</evidence>
<comment type="catalytic activity">
    <reaction evidence="11 13">
        <text>(S)-2,3,4,5-tetrahydrodipicolinate + NADP(+) + H2O = (2S,4S)-4-hydroxy-2,3,4,5-tetrahydrodipicolinate + NADPH + H(+)</text>
        <dbReference type="Rhea" id="RHEA:35331"/>
        <dbReference type="ChEBI" id="CHEBI:15377"/>
        <dbReference type="ChEBI" id="CHEBI:15378"/>
        <dbReference type="ChEBI" id="CHEBI:16845"/>
        <dbReference type="ChEBI" id="CHEBI:57783"/>
        <dbReference type="ChEBI" id="CHEBI:58349"/>
        <dbReference type="ChEBI" id="CHEBI:67139"/>
        <dbReference type="EC" id="1.17.1.8"/>
    </reaction>
</comment>
<organism evidence="16 17">
    <name type="scientific">Arenicella xantha</name>
    <dbReference type="NCBI Taxonomy" id="644221"/>
    <lineage>
        <taxon>Bacteria</taxon>
        <taxon>Pseudomonadati</taxon>
        <taxon>Pseudomonadota</taxon>
        <taxon>Gammaproteobacteria</taxon>
        <taxon>Arenicellales</taxon>
        <taxon>Arenicellaceae</taxon>
        <taxon>Arenicella</taxon>
    </lineage>
</organism>
<dbReference type="EMBL" id="QNRT01000002">
    <property type="protein sequence ID" value="RBP51470.1"/>
    <property type="molecule type" value="Genomic_DNA"/>
</dbReference>
<dbReference type="InterPro" id="IPR000846">
    <property type="entry name" value="DapB_N"/>
</dbReference>
<keyword evidence="3 13" id="KW-0028">Amino-acid biosynthesis</keyword>
<evidence type="ECO:0000259" key="15">
    <source>
        <dbReference type="Pfam" id="PF05173"/>
    </source>
</evidence>
<evidence type="ECO:0000313" key="17">
    <source>
        <dbReference type="Proteomes" id="UP000253083"/>
    </source>
</evidence>
<keyword evidence="17" id="KW-1185">Reference proteome</keyword>
<comment type="caution">
    <text evidence="13">Was originally thought to be a dihydrodipicolinate reductase (DHDPR), catalyzing the conversion of dihydrodipicolinate to tetrahydrodipicolinate. However, it was shown in E.coli that the substrate of the enzymatic reaction is not dihydrodipicolinate (DHDP) but in fact (2S,4S)-4-hydroxy-2,3,4,5-tetrahydrodipicolinic acid (HTPA), the product released by the DapA-catalyzed reaction.</text>
</comment>
<dbReference type="InterPro" id="IPR036291">
    <property type="entry name" value="NAD(P)-bd_dom_sf"/>
</dbReference>
<dbReference type="InterPro" id="IPR023940">
    <property type="entry name" value="DHDPR_bac"/>
</dbReference>
<dbReference type="RefSeq" id="WP_113954235.1">
    <property type="nucleotide sequence ID" value="NZ_QNRT01000002.1"/>
</dbReference>
<feature type="binding site" evidence="13">
    <location>
        <begin position="165"/>
        <end position="166"/>
    </location>
    <ligand>
        <name>(S)-2,3,4,5-tetrahydrodipicolinate</name>
        <dbReference type="ChEBI" id="CHEBI:16845"/>
    </ligand>
</feature>
<keyword evidence="5 13" id="KW-0220">Diaminopimelate biosynthesis</keyword>
<evidence type="ECO:0000256" key="3">
    <source>
        <dbReference type="ARBA" id="ARBA00022605"/>
    </source>
</evidence>
<evidence type="ECO:0000256" key="11">
    <source>
        <dbReference type="ARBA" id="ARBA00049080"/>
    </source>
</evidence>
<keyword evidence="7 13" id="KW-0520">NAD</keyword>
<dbReference type="GO" id="GO:0051287">
    <property type="term" value="F:NAD binding"/>
    <property type="evidence" value="ECO:0007669"/>
    <property type="project" value="UniProtKB-UniRule"/>
</dbReference>
<dbReference type="InterPro" id="IPR022663">
    <property type="entry name" value="DapB_C"/>
</dbReference>
<dbReference type="AlphaFoldDB" id="A0A395JRZ8"/>
<evidence type="ECO:0000256" key="4">
    <source>
        <dbReference type="ARBA" id="ARBA00022857"/>
    </source>
</evidence>
<dbReference type="InParanoid" id="A0A395JRZ8"/>
<dbReference type="SUPFAM" id="SSF55347">
    <property type="entry name" value="Glyceraldehyde-3-phosphate dehydrogenase-like, C-terminal domain"/>
    <property type="match status" value="1"/>
</dbReference>
<feature type="domain" description="Dihydrodipicolinate reductase N-terminal" evidence="14">
    <location>
        <begin position="3"/>
        <end position="125"/>
    </location>
</feature>
<comment type="pathway">
    <text evidence="9 13">Amino-acid biosynthesis; L-lysine biosynthesis via DAP pathway; (S)-tetrahydrodipicolinate from L-aspartate: step 4/4.</text>
</comment>